<dbReference type="EMBL" id="DTGG01000001">
    <property type="protein sequence ID" value="HFZ08505.1"/>
    <property type="molecule type" value="Genomic_DNA"/>
</dbReference>
<keyword evidence="1" id="KW-0812">Transmembrane</keyword>
<proteinExistence type="predicted"/>
<comment type="caution">
    <text evidence="2">The sequence shown here is derived from an EMBL/GenBank/DDBJ whole genome shotgun (WGS) entry which is preliminary data.</text>
</comment>
<evidence type="ECO:0000256" key="1">
    <source>
        <dbReference type="SAM" id="Phobius"/>
    </source>
</evidence>
<evidence type="ECO:0000313" key="2">
    <source>
        <dbReference type="EMBL" id="HFZ08505.1"/>
    </source>
</evidence>
<dbReference type="AlphaFoldDB" id="A0A7V3N5M4"/>
<keyword evidence="1" id="KW-1133">Transmembrane helix</keyword>
<protein>
    <submittedName>
        <fullName evidence="2">Uncharacterized protein</fullName>
    </submittedName>
</protein>
<reference evidence="2" key="1">
    <citation type="journal article" date="2020" name="mSystems">
        <title>Genome- and Community-Level Interaction Insights into Carbon Utilization and Element Cycling Functions of Hydrothermarchaeota in Hydrothermal Sediment.</title>
        <authorList>
            <person name="Zhou Z."/>
            <person name="Liu Y."/>
            <person name="Xu W."/>
            <person name="Pan J."/>
            <person name="Luo Z.H."/>
            <person name="Li M."/>
        </authorList>
    </citation>
    <scope>NUCLEOTIDE SEQUENCE [LARGE SCALE GENOMIC DNA]</scope>
    <source>
        <strain evidence="2">SpSt-757</strain>
    </source>
</reference>
<sequence>MKNRLTNKFLKMFLFLLVFSLIIIASWSFLAYYRFDYEKRLFVDDVITEFSLKIPFVPSYFFPYPRYEVGDENTKSFYYGFVEKFERYTEDDLMAKGQIKNAFAVLQTLDGKKEKVSVYTTDTVFNYSVNGFGLFLKGSDYSSGVEAIQVSSYSPLSKKPLFLRAGNFRFNLRVGDFVRVMTDERGKQSVYWIGTKNIFY</sequence>
<gene>
    <name evidence="2" type="ORF">ENV41_00015</name>
</gene>
<organism evidence="2">
    <name type="scientific">candidate division CPR3 bacterium</name>
    <dbReference type="NCBI Taxonomy" id="2268181"/>
    <lineage>
        <taxon>Bacteria</taxon>
        <taxon>Bacteria division CPR3</taxon>
    </lineage>
</organism>
<feature type="transmembrane region" description="Helical" evidence="1">
    <location>
        <begin position="12"/>
        <end position="33"/>
    </location>
</feature>
<keyword evidence="1" id="KW-0472">Membrane</keyword>
<accession>A0A7V3N5M4</accession>
<name>A0A7V3N5M4_UNCC3</name>